<feature type="binding site" evidence="9">
    <location>
        <position position="99"/>
    </location>
    <ligand>
        <name>alpha-D-glucose 1-phosphate</name>
        <dbReference type="ChEBI" id="CHEBI:58601"/>
    </ligand>
</feature>
<dbReference type="InterPro" id="IPR056818">
    <property type="entry name" value="GlmU/GlgC-like_hexapep"/>
</dbReference>
<keyword evidence="2 9" id="KW-0321">Glycogen metabolism</keyword>
<comment type="function">
    <text evidence="9">Involved in the biosynthesis of ADP-glucose, a building block required for the elongation reactions to produce glycogen. Catalyzes the reaction between ATP and alpha-D-glucose 1-phosphate (G1P) to produce pyrophosphate and ADP-Glc.</text>
</comment>
<comment type="catalytic activity">
    <reaction evidence="9">
        <text>alpha-D-glucose 1-phosphate + ATP + H(+) = ADP-alpha-D-glucose + diphosphate</text>
        <dbReference type="Rhea" id="RHEA:12120"/>
        <dbReference type="ChEBI" id="CHEBI:15378"/>
        <dbReference type="ChEBI" id="CHEBI:30616"/>
        <dbReference type="ChEBI" id="CHEBI:33019"/>
        <dbReference type="ChEBI" id="CHEBI:57498"/>
        <dbReference type="ChEBI" id="CHEBI:58601"/>
        <dbReference type="EC" id="2.7.7.27"/>
    </reaction>
</comment>
<dbReference type="GO" id="GO:0008878">
    <property type="term" value="F:glucose-1-phosphate adenylyltransferase activity"/>
    <property type="evidence" value="ECO:0007669"/>
    <property type="project" value="UniProtKB-UniRule"/>
</dbReference>
<protein>
    <recommendedName>
        <fullName evidence="9">Glucose-1-phosphate adenylyltransferase</fullName>
        <ecNumber evidence="9">2.7.7.27</ecNumber>
    </recommendedName>
    <alternativeName>
        <fullName evidence="9">ADP-glucose pyrophosphorylase</fullName>
        <shortName evidence="9">ADPGlc PPase</shortName>
    </alternativeName>
    <alternativeName>
        <fullName evidence="9">ADP-glucose synthase</fullName>
    </alternativeName>
</protein>
<evidence type="ECO:0000259" key="10">
    <source>
        <dbReference type="Pfam" id="PF00483"/>
    </source>
</evidence>
<dbReference type="SUPFAM" id="SSF51161">
    <property type="entry name" value="Trimeric LpxA-like enzymes"/>
    <property type="match status" value="1"/>
</dbReference>
<comment type="pathway">
    <text evidence="9">Glycan biosynthesis; glycogen biosynthesis.</text>
</comment>
<evidence type="ECO:0000256" key="7">
    <source>
        <dbReference type="ARBA" id="ARBA00023056"/>
    </source>
</evidence>
<evidence type="ECO:0000256" key="8">
    <source>
        <dbReference type="ARBA" id="ARBA00023277"/>
    </source>
</evidence>
<dbReference type="Pfam" id="PF24894">
    <property type="entry name" value="Hexapep_GlmU"/>
    <property type="match status" value="1"/>
</dbReference>
<dbReference type="InterPro" id="IPR011004">
    <property type="entry name" value="Trimer_LpxA-like_sf"/>
</dbReference>
<dbReference type="InterPro" id="IPR029044">
    <property type="entry name" value="Nucleotide-diphossugar_trans"/>
</dbReference>
<dbReference type="AlphaFoldDB" id="A0A537JGW3"/>
<dbReference type="Gene3D" id="2.160.10.10">
    <property type="entry name" value="Hexapeptide repeat proteins"/>
    <property type="match status" value="1"/>
</dbReference>
<dbReference type="SUPFAM" id="SSF53448">
    <property type="entry name" value="Nucleotide-diphospho-sugar transferases"/>
    <property type="match status" value="1"/>
</dbReference>
<sequence length="415" mass="45665">MTHPRVLGVILAGGKGERLYPLTKERGKPAVPFGSKYRIADFVLSNFMNSGIYSLYILVQYKSQSLIDHIRRSWRLGGLLDDHFIITVPPQMRWGESWYRGTADAVFQNLNLIRDVNPQLVAIFGADHVYRMDLQQMIASHLERRADVSVAALPVAIEDASGFGIMEAEQGGRIIGWEEKPQAPRPMAEDPRRALSSMGNYIFTTDVLVEALVEDARRSTDHDFGRTIIPELYPYARAFAYDFLQNEIPGLRASEERGYWRDVGTIEAYWEANMDLLGSAPALDLNNPRWPILGPSFPGPAAHILDGTIQDVQVGEGTVIRGATVRHSILGQGVVVERGAVIEDSIIMDNTIVGPNARVRRAIIDRFNVIEPGTAIGEGAERVPDNGVLDPSGITVLARGATRVRGAVPGAHALP</sequence>
<dbReference type="CDD" id="cd02508">
    <property type="entry name" value="ADP_Glucose_PP"/>
    <property type="match status" value="1"/>
</dbReference>
<gene>
    <name evidence="9" type="primary">glgC</name>
    <name evidence="12" type="ORF">E6H04_04150</name>
</gene>
<comment type="caution">
    <text evidence="12">The sequence shown here is derived from an EMBL/GenBank/DDBJ whole genome shotgun (WGS) entry which is preliminary data.</text>
</comment>
<evidence type="ECO:0000256" key="2">
    <source>
        <dbReference type="ARBA" id="ARBA00022600"/>
    </source>
</evidence>
<feature type="binding site" evidence="9">
    <location>
        <position position="197"/>
    </location>
    <ligand>
        <name>alpha-D-glucose 1-phosphate</name>
        <dbReference type="ChEBI" id="CHEBI:58601"/>
    </ligand>
</feature>
<evidence type="ECO:0000313" key="12">
    <source>
        <dbReference type="EMBL" id="TMI82779.1"/>
    </source>
</evidence>
<dbReference type="PANTHER" id="PTHR43523">
    <property type="entry name" value="GLUCOSE-1-PHOSPHATE ADENYLYLTRANSFERASE-RELATED"/>
    <property type="match status" value="1"/>
</dbReference>
<feature type="site" description="Could play a key role in the communication between the regulatory and the substrate sites" evidence="9">
    <location>
        <position position="60"/>
    </location>
</feature>
<feature type="binding site" evidence="9">
    <location>
        <begin position="179"/>
        <end position="180"/>
    </location>
    <ligand>
        <name>alpha-D-glucose 1-phosphate</name>
        <dbReference type="ChEBI" id="CHEBI:58601"/>
    </ligand>
</feature>
<evidence type="ECO:0000256" key="1">
    <source>
        <dbReference type="ARBA" id="ARBA00010443"/>
    </source>
</evidence>
<organism evidence="12 13">
    <name type="scientific">Candidatus Segetimicrobium genomatis</name>
    <dbReference type="NCBI Taxonomy" id="2569760"/>
    <lineage>
        <taxon>Bacteria</taxon>
        <taxon>Bacillati</taxon>
        <taxon>Candidatus Sysuimicrobiota</taxon>
        <taxon>Candidatus Sysuimicrobiia</taxon>
        <taxon>Candidatus Sysuimicrobiales</taxon>
        <taxon>Candidatus Segetimicrobiaceae</taxon>
        <taxon>Candidatus Segetimicrobium</taxon>
    </lineage>
</organism>
<dbReference type="Pfam" id="PF00483">
    <property type="entry name" value="NTP_transferase"/>
    <property type="match status" value="1"/>
</dbReference>
<evidence type="ECO:0000256" key="6">
    <source>
        <dbReference type="ARBA" id="ARBA00022840"/>
    </source>
</evidence>
<dbReference type="EMBL" id="VBAO01000108">
    <property type="protein sequence ID" value="TMI82779.1"/>
    <property type="molecule type" value="Genomic_DNA"/>
</dbReference>
<feature type="domain" description="Glucose-1-phosphate adenylyltransferase/Bifunctional protein GlmU-like C-terminal hexapeptide" evidence="11">
    <location>
        <begin position="306"/>
        <end position="396"/>
    </location>
</feature>
<dbReference type="NCBIfam" id="NF002023">
    <property type="entry name" value="PRK00844.1"/>
    <property type="match status" value="1"/>
</dbReference>
<keyword evidence="3 9" id="KW-0808">Transferase</keyword>
<dbReference type="GO" id="GO:0005978">
    <property type="term" value="P:glycogen biosynthetic process"/>
    <property type="evidence" value="ECO:0007669"/>
    <property type="project" value="UniProtKB-UniRule"/>
</dbReference>
<feature type="binding site" evidence="9">
    <location>
        <position position="164"/>
    </location>
    <ligand>
        <name>alpha-D-glucose 1-phosphate</name>
        <dbReference type="ChEBI" id="CHEBI:58601"/>
    </ligand>
</feature>
<dbReference type="UniPathway" id="UPA00164"/>
<name>A0A537JGW3_9BACT</name>
<evidence type="ECO:0000256" key="3">
    <source>
        <dbReference type="ARBA" id="ARBA00022679"/>
    </source>
</evidence>
<keyword evidence="8 9" id="KW-0119">Carbohydrate metabolism</keyword>
<dbReference type="PROSITE" id="PS00809">
    <property type="entry name" value="ADP_GLC_PYROPHOSPH_2"/>
    <property type="match status" value="1"/>
</dbReference>
<evidence type="ECO:0000256" key="4">
    <source>
        <dbReference type="ARBA" id="ARBA00022695"/>
    </source>
</evidence>
<keyword evidence="5 9" id="KW-0547">Nucleotide-binding</keyword>
<dbReference type="InterPro" id="IPR005836">
    <property type="entry name" value="ADP_Glu_pyroP_CS"/>
</dbReference>
<comment type="similarity">
    <text evidence="1 9">Belongs to the bacterial/plant glucose-1-phosphate adenylyltransferase family.</text>
</comment>
<keyword evidence="4 9" id="KW-0548">Nucleotidyltransferase</keyword>
<proteinExistence type="inferred from homology"/>
<evidence type="ECO:0000259" key="11">
    <source>
        <dbReference type="Pfam" id="PF24894"/>
    </source>
</evidence>
<accession>A0A537JGW3</accession>
<evidence type="ECO:0000256" key="5">
    <source>
        <dbReference type="ARBA" id="ARBA00022741"/>
    </source>
</evidence>
<comment type="subunit">
    <text evidence="9">Homotetramer.</text>
</comment>
<dbReference type="Proteomes" id="UP000320048">
    <property type="component" value="Unassembled WGS sequence"/>
</dbReference>
<dbReference type="EC" id="2.7.7.27" evidence="9"/>
<evidence type="ECO:0000313" key="13">
    <source>
        <dbReference type="Proteomes" id="UP000320048"/>
    </source>
</evidence>
<dbReference type="InterPro" id="IPR005835">
    <property type="entry name" value="NTP_transferase_dom"/>
</dbReference>
<dbReference type="HAMAP" id="MF_00624">
    <property type="entry name" value="GlgC"/>
    <property type="match status" value="1"/>
</dbReference>
<dbReference type="PANTHER" id="PTHR43523:SF2">
    <property type="entry name" value="GLUCOSE-1-PHOSPHATE ADENYLYLTRANSFERASE"/>
    <property type="match status" value="1"/>
</dbReference>
<feature type="domain" description="Nucleotidyl transferase" evidence="10">
    <location>
        <begin position="8"/>
        <end position="277"/>
    </location>
</feature>
<feature type="site" description="Could play a key role in the communication between the regulatory and the substrate sites" evidence="9">
    <location>
        <position position="98"/>
    </location>
</feature>
<dbReference type="Gene3D" id="3.90.550.10">
    <property type="entry name" value="Spore Coat Polysaccharide Biosynthesis Protein SpsA, Chain A"/>
    <property type="match status" value="1"/>
</dbReference>
<reference evidence="12 13" key="1">
    <citation type="journal article" date="2019" name="Nat. Microbiol.">
        <title>Mediterranean grassland soil C-N compound turnover is dependent on rainfall and depth, and is mediated by genomically divergent microorganisms.</title>
        <authorList>
            <person name="Diamond S."/>
            <person name="Andeer P.F."/>
            <person name="Li Z."/>
            <person name="Crits-Christoph A."/>
            <person name="Burstein D."/>
            <person name="Anantharaman K."/>
            <person name="Lane K.R."/>
            <person name="Thomas B.C."/>
            <person name="Pan C."/>
            <person name="Northen T.R."/>
            <person name="Banfield J.F."/>
        </authorList>
    </citation>
    <scope>NUCLEOTIDE SEQUENCE [LARGE SCALE GENOMIC DNA]</scope>
    <source>
        <strain evidence="12">NP_7</strain>
    </source>
</reference>
<keyword evidence="6 9" id="KW-0067">ATP-binding</keyword>
<evidence type="ECO:0000256" key="9">
    <source>
        <dbReference type="HAMAP-Rule" id="MF_00624"/>
    </source>
</evidence>
<dbReference type="CDD" id="cd04651">
    <property type="entry name" value="LbH_G1P_AT_C"/>
    <property type="match status" value="1"/>
</dbReference>
<keyword evidence="7 9" id="KW-0320">Glycogen biosynthesis</keyword>
<dbReference type="InterPro" id="IPR023049">
    <property type="entry name" value="GlgC_bac"/>
</dbReference>
<dbReference type="GO" id="GO:0005524">
    <property type="term" value="F:ATP binding"/>
    <property type="evidence" value="ECO:0007669"/>
    <property type="project" value="UniProtKB-KW"/>
</dbReference>
<dbReference type="InterPro" id="IPR011831">
    <property type="entry name" value="ADP-Glc_PPase"/>
</dbReference>